<name>G5H5E8_9BACT</name>
<dbReference type="GeneID" id="92816584"/>
<evidence type="ECO:0008006" key="3">
    <source>
        <dbReference type="Google" id="ProtNLM"/>
    </source>
</evidence>
<dbReference type="EMBL" id="ADLD01000003">
    <property type="protein sequence ID" value="EHB93387.1"/>
    <property type="molecule type" value="Genomic_DNA"/>
</dbReference>
<dbReference type="Proteomes" id="UP000006008">
    <property type="component" value="Unassembled WGS sequence"/>
</dbReference>
<dbReference type="PROSITE" id="PS51257">
    <property type="entry name" value="PROKAR_LIPOPROTEIN"/>
    <property type="match status" value="1"/>
</dbReference>
<evidence type="ECO:0000313" key="1">
    <source>
        <dbReference type="EMBL" id="EHB93387.1"/>
    </source>
</evidence>
<comment type="caution">
    <text evidence="1">The sequence shown here is derived from an EMBL/GenBank/DDBJ whole genome shotgun (WGS) entry which is preliminary data.</text>
</comment>
<reference evidence="1 2" key="1">
    <citation type="submission" date="2011-08" db="EMBL/GenBank/DDBJ databases">
        <title>The Genome Sequence of Alistipes indistinctus YIT 12060.</title>
        <authorList>
            <consortium name="The Broad Institute Genome Sequencing Platform"/>
            <person name="Earl A."/>
            <person name="Ward D."/>
            <person name="Feldgarden M."/>
            <person name="Gevers D."/>
            <person name="Morotomi M."/>
            <person name="Young S.K."/>
            <person name="Zeng Q."/>
            <person name="Gargeya S."/>
            <person name="Fitzgerald M."/>
            <person name="Haas B."/>
            <person name="Abouelleil A."/>
            <person name="Alvarado L."/>
            <person name="Arachchi H.M."/>
            <person name="Berlin A."/>
            <person name="Brown A."/>
            <person name="Chapman S.B."/>
            <person name="Chen Z."/>
            <person name="Dunbar C."/>
            <person name="Freedman E."/>
            <person name="Gearin G."/>
            <person name="Gellesch M."/>
            <person name="Goldberg J."/>
            <person name="Griggs A."/>
            <person name="Gujja S."/>
            <person name="Heiman D."/>
            <person name="Howarth C."/>
            <person name="Larson L."/>
            <person name="Lui A."/>
            <person name="MacDonald P.J.P."/>
            <person name="Montmayeur A."/>
            <person name="Murphy C."/>
            <person name="Neiman D."/>
            <person name="Pearson M."/>
            <person name="Priest M."/>
            <person name="Roberts A."/>
            <person name="Saif S."/>
            <person name="Shea T."/>
            <person name="Shenoy N."/>
            <person name="Sisk P."/>
            <person name="Stolte C."/>
            <person name="Sykes S."/>
            <person name="Wortman J."/>
            <person name="Nusbaum C."/>
            <person name="Birren B."/>
        </authorList>
    </citation>
    <scope>NUCLEOTIDE SEQUENCE [LARGE SCALE GENOMIC DNA]</scope>
    <source>
        <strain evidence="1 2">YIT 12060</strain>
    </source>
</reference>
<gene>
    <name evidence="1" type="ORF">HMPREF9450_00158</name>
</gene>
<dbReference type="InterPro" id="IPR027840">
    <property type="entry name" value="DUF4493"/>
</dbReference>
<protein>
    <recommendedName>
        <fullName evidence="3">DUF4493 domain-containing protein</fullName>
    </recommendedName>
</protein>
<dbReference type="PATRIC" id="fig|742725.3.peg.179"/>
<sequence length="268" mass="28832">MNINRHILLPAASLFALLLGGGCSKSPSPAPDDPQKGAIAFDCTVSPEVAVVADGTKAGATRTLPASCLPAPEQMKLKLKLVDPDKTFEMTYESMVDYDQPLLDPGSYTAGFSYGDPAEEGPDAAYFVGSTTCTIVARKTITQQVSHTLANALYTLHLSDWFKNYYTSYNLTVSTESGYQSGHTLVPDTNPTPIFVRPNTKLYLSGKATKTNGVEVEFPKTEIGVTAARTWHSIEIDAGSAGQASLDLRFDDTPTTVETREIELNPEA</sequence>
<organism evidence="1 2">
    <name type="scientific">Alistipes indistinctus YIT 12060</name>
    <dbReference type="NCBI Taxonomy" id="742725"/>
    <lineage>
        <taxon>Bacteria</taxon>
        <taxon>Pseudomonadati</taxon>
        <taxon>Bacteroidota</taxon>
        <taxon>Bacteroidia</taxon>
        <taxon>Bacteroidales</taxon>
        <taxon>Rikenellaceae</taxon>
        <taxon>Alistipes</taxon>
    </lineage>
</organism>
<proteinExistence type="predicted"/>
<dbReference type="HOGENOM" id="CLU_1068069_0_0_10"/>
<evidence type="ECO:0000313" key="2">
    <source>
        <dbReference type="Proteomes" id="UP000006008"/>
    </source>
</evidence>
<accession>G5H5E8</accession>
<dbReference type="AlphaFoldDB" id="G5H5E8"/>
<dbReference type="STRING" id="742725.HMPREF9450_00158"/>
<dbReference type="Pfam" id="PF14900">
    <property type="entry name" value="DUF4493"/>
    <property type="match status" value="1"/>
</dbReference>
<dbReference type="RefSeq" id="WP_009132964.1">
    <property type="nucleotide sequence ID" value="NZ_CP102250.1"/>
</dbReference>
<dbReference type="OrthoDB" id="1005211at2"/>
<keyword evidence="2" id="KW-1185">Reference proteome</keyword>